<dbReference type="Gene3D" id="3.40.630.30">
    <property type="match status" value="1"/>
</dbReference>
<dbReference type="Pfam" id="PF00583">
    <property type="entry name" value="Acetyltransf_1"/>
    <property type="match status" value="1"/>
</dbReference>
<keyword evidence="1" id="KW-0808">Transferase</keyword>
<dbReference type="PANTHER" id="PTHR10545:SF29">
    <property type="entry name" value="GH14572P-RELATED"/>
    <property type="match status" value="1"/>
</dbReference>
<keyword evidence="4" id="KW-0687">Ribonucleoprotein</keyword>
<feature type="domain" description="N-acetyltransferase" evidence="3">
    <location>
        <begin position="22"/>
        <end position="163"/>
    </location>
</feature>
<evidence type="ECO:0000259" key="3">
    <source>
        <dbReference type="PROSITE" id="PS51186"/>
    </source>
</evidence>
<proteinExistence type="predicted"/>
<organism evidence="4 5">
    <name type="scientific">Soonwooa buanensis</name>
    <dbReference type="NCBI Taxonomy" id="619805"/>
    <lineage>
        <taxon>Bacteria</taxon>
        <taxon>Pseudomonadati</taxon>
        <taxon>Bacteroidota</taxon>
        <taxon>Flavobacteriia</taxon>
        <taxon>Flavobacteriales</taxon>
        <taxon>Weeksellaceae</taxon>
        <taxon>Chryseobacterium group</taxon>
        <taxon>Soonwooa</taxon>
    </lineage>
</organism>
<evidence type="ECO:0000313" key="5">
    <source>
        <dbReference type="Proteomes" id="UP000191112"/>
    </source>
</evidence>
<evidence type="ECO:0000256" key="1">
    <source>
        <dbReference type="ARBA" id="ARBA00022679"/>
    </source>
</evidence>
<keyword evidence="5" id="KW-1185">Reference proteome</keyword>
<dbReference type="PROSITE" id="PS51186">
    <property type="entry name" value="GNAT"/>
    <property type="match status" value="1"/>
</dbReference>
<dbReference type="GO" id="GO:0005840">
    <property type="term" value="C:ribosome"/>
    <property type="evidence" value="ECO:0007669"/>
    <property type="project" value="UniProtKB-KW"/>
</dbReference>
<accession>A0A1T5GTF1</accession>
<dbReference type="GO" id="GO:0008080">
    <property type="term" value="F:N-acetyltransferase activity"/>
    <property type="evidence" value="ECO:0007669"/>
    <property type="project" value="TreeGrafter"/>
</dbReference>
<dbReference type="InterPro" id="IPR000182">
    <property type="entry name" value="GNAT_dom"/>
</dbReference>
<dbReference type="STRING" id="619805.SAMN05660477_03127"/>
<dbReference type="InterPro" id="IPR051016">
    <property type="entry name" value="Diverse_Substrate_AcTransf"/>
</dbReference>
<name>A0A1T5GTF1_9FLAO</name>
<dbReference type="AlphaFoldDB" id="A0A1T5GTF1"/>
<dbReference type="InterPro" id="IPR016181">
    <property type="entry name" value="Acyl_CoA_acyltransferase"/>
</dbReference>
<dbReference type="SUPFAM" id="SSF55729">
    <property type="entry name" value="Acyl-CoA N-acyltransferases (Nat)"/>
    <property type="match status" value="1"/>
</dbReference>
<dbReference type="EMBL" id="FUYZ01000019">
    <property type="protein sequence ID" value="SKC11654.1"/>
    <property type="molecule type" value="Genomic_DNA"/>
</dbReference>
<evidence type="ECO:0000256" key="2">
    <source>
        <dbReference type="ARBA" id="ARBA00023315"/>
    </source>
</evidence>
<gene>
    <name evidence="4" type="ORF">SAMN05660477_03127</name>
</gene>
<dbReference type="Proteomes" id="UP000191112">
    <property type="component" value="Unassembled WGS sequence"/>
</dbReference>
<keyword evidence="4" id="KW-0689">Ribosomal protein</keyword>
<sequence>MTKYLIPNFVKNYEMDLKIDKLDLDEISLVMPMMKDFYEIDGYPFDTETTRKNFEIFVESPNLGQCFILKNEENEVVGYMILNYLFSFEFGGMMCFLDELYIKPVAQGKKYGGKAVVFAQEFAQKQNLKMMFLEIENHNERAIHLYQKLGFKMHKRSIMTYEP</sequence>
<evidence type="ECO:0000313" key="4">
    <source>
        <dbReference type="EMBL" id="SKC11654.1"/>
    </source>
</evidence>
<reference evidence="4 5" key="1">
    <citation type="submission" date="2017-02" db="EMBL/GenBank/DDBJ databases">
        <authorList>
            <person name="Peterson S.W."/>
        </authorList>
    </citation>
    <scope>NUCLEOTIDE SEQUENCE [LARGE SCALE GENOMIC DNA]</scope>
    <source>
        <strain evidence="4 5">DSM 22323</strain>
    </source>
</reference>
<keyword evidence="2" id="KW-0012">Acyltransferase</keyword>
<dbReference type="CDD" id="cd04301">
    <property type="entry name" value="NAT_SF"/>
    <property type="match status" value="1"/>
</dbReference>
<protein>
    <submittedName>
        <fullName evidence="4">Ribosomal protein S18 acetylase RimI</fullName>
    </submittedName>
</protein>
<dbReference type="PANTHER" id="PTHR10545">
    <property type="entry name" value="DIAMINE N-ACETYLTRANSFERASE"/>
    <property type="match status" value="1"/>
</dbReference>